<dbReference type="Proteomes" id="UP001597474">
    <property type="component" value="Unassembled WGS sequence"/>
</dbReference>
<evidence type="ECO:0000313" key="14">
    <source>
        <dbReference type="Proteomes" id="UP001597474"/>
    </source>
</evidence>
<keyword evidence="10" id="KW-0963">Cytoplasm</keyword>
<evidence type="ECO:0000313" key="13">
    <source>
        <dbReference type="EMBL" id="MFD2738756.1"/>
    </source>
</evidence>
<comment type="similarity">
    <text evidence="2 10">Belongs to the enolase family.</text>
</comment>
<comment type="function">
    <text evidence="9 10">Catalyzes the reversible conversion of 2-phosphoglycerate (2-PG) into phosphoenolpyruvate (PEP). It is essential for the degradation of carbohydrates via glycolysis.</text>
</comment>
<feature type="domain" description="Enolase N-terminal" evidence="12">
    <location>
        <begin position="4"/>
        <end position="134"/>
    </location>
</feature>
<dbReference type="InterPro" id="IPR020809">
    <property type="entry name" value="Enolase_CS"/>
</dbReference>
<feature type="active site" description="Proton acceptor" evidence="10">
    <location>
        <position position="337"/>
    </location>
</feature>
<dbReference type="InterPro" id="IPR029017">
    <property type="entry name" value="Enolase-like_N"/>
</dbReference>
<dbReference type="SFLD" id="SFLDF00002">
    <property type="entry name" value="enolase"/>
    <property type="match status" value="1"/>
</dbReference>
<feature type="active site" description="Proton donor" evidence="10">
    <location>
        <position position="205"/>
    </location>
</feature>
<comment type="subcellular location">
    <subcellularLocation>
        <location evidence="10">Cytoplasm</location>
    </subcellularLocation>
    <subcellularLocation>
        <location evidence="10">Secreted</location>
    </subcellularLocation>
    <subcellularLocation>
        <location evidence="10">Cell surface</location>
    </subcellularLocation>
    <text evidence="10">Fractions of enolase are present in both the cytoplasm and on the cell surface.</text>
</comment>
<organism evidence="13 14">
    <name type="scientific">Sulfitobacter aestuarii</name>
    <dbReference type="NCBI Taxonomy" id="2161676"/>
    <lineage>
        <taxon>Bacteria</taxon>
        <taxon>Pseudomonadati</taxon>
        <taxon>Pseudomonadota</taxon>
        <taxon>Alphaproteobacteria</taxon>
        <taxon>Rhodobacterales</taxon>
        <taxon>Roseobacteraceae</taxon>
        <taxon>Sulfitobacter</taxon>
    </lineage>
</organism>
<proteinExistence type="inferred from homology"/>
<dbReference type="SFLD" id="SFLDG00178">
    <property type="entry name" value="enolase"/>
    <property type="match status" value="1"/>
</dbReference>
<dbReference type="InterPro" id="IPR020810">
    <property type="entry name" value="Enolase_C"/>
</dbReference>
<dbReference type="Gene3D" id="3.30.390.10">
    <property type="entry name" value="Enolase-like, N-terminal domain"/>
    <property type="match status" value="1"/>
</dbReference>
<evidence type="ECO:0000256" key="5">
    <source>
        <dbReference type="ARBA" id="ARBA00022525"/>
    </source>
</evidence>
<dbReference type="SMART" id="SM01193">
    <property type="entry name" value="Enolase_N"/>
    <property type="match status" value="1"/>
</dbReference>
<gene>
    <name evidence="10 13" type="primary">eno</name>
    <name evidence="13" type="ORF">ACFSUD_04155</name>
</gene>
<dbReference type="PROSITE" id="PS00164">
    <property type="entry name" value="ENOLASE"/>
    <property type="match status" value="1"/>
</dbReference>
<evidence type="ECO:0000259" key="11">
    <source>
        <dbReference type="SMART" id="SM01192"/>
    </source>
</evidence>
<dbReference type="SMART" id="SM01192">
    <property type="entry name" value="Enolase_C"/>
    <property type="match status" value="1"/>
</dbReference>
<evidence type="ECO:0000256" key="10">
    <source>
        <dbReference type="HAMAP-Rule" id="MF_00318"/>
    </source>
</evidence>
<dbReference type="GO" id="GO:0004634">
    <property type="term" value="F:phosphopyruvate hydratase activity"/>
    <property type="evidence" value="ECO:0007669"/>
    <property type="project" value="UniProtKB-EC"/>
</dbReference>
<evidence type="ECO:0000256" key="1">
    <source>
        <dbReference type="ARBA" id="ARBA00005031"/>
    </source>
</evidence>
<dbReference type="NCBIfam" id="TIGR01060">
    <property type="entry name" value="eno"/>
    <property type="match status" value="1"/>
</dbReference>
<dbReference type="SFLD" id="SFLDS00001">
    <property type="entry name" value="Enolase"/>
    <property type="match status" value="1"/>
</dbReference>
<keyword evidence="6 10" id="KW-0460">Magnesium</keyword>
<comment type="caution">
    <text evidence="13">The sequence shown here is derived from an EMBL/GenBank/DDBJ whole genome shotgun (WGS) entry which is preliminary data.</text>
</comment>
<evidence type="ECO:0000256" key="2">
    <source>
        <dbReference type="ARBA" id="ARBA00009604"/>
    </source>
</evidence>
<dbReference type="CDD" id="cd03313">
    <property type="entry name" value="enolase"/>
    <property type="match status" value="1"/>
</dbReference>
<feature type="binding site" evidence="10">
    <location>
        <position position="285"/>
    </location>
    <ligand>
        <name>Mg(2+)</name>
        <dbReference type="ChEBI" id="CHEBI:18420"/>
    </ligand>
</feature>
<dbReference type="InterPro" id="IPR000941">
    <property type="entry name" value="Enolase"/>
</dbReference>
<dbReference type="SUPFAM" id="SSF51604">
    <property type="entry name" value="Enolase C-terminal domain-like"/>
    <property type="match status" value="1"/>
</dbReference>
<evidence type="ECO:0000256" key="3">
    <source>
        <dbReference type="ARBA" id="ARBA00012058"/>
    </source>
</evidence>
<comment type="pathway">
    <text evidence="1 10">Carbohydrate degradation; glycolysis; pyruvate from D-glyceraldehyde 3-phosphate: step 4/5.</text>
</comment>
<reference evidence="14" key="1">
    <citation type="journal article" date="2019" name="Int. J. Syst. Evol. Microbiol.">
        <title>The Global Catalogue of Microorganisms (GCM) 10K type strain sequencing project: providing services to taxonomists for standard genome sequencing and annotation.</title>
        <authorList>
            <consortium name="The Broad Institute Genomics Platform"/>
            <consortium name="The Broad Institute Genome Sequencing Center for Infectious Disease"/>
            <person name="Wu L."/>
            <person name="Ma J."/>
        </authorList>
    </citation>
    <scope>NUCLEOTIDE SEQUENCE [LARGE SCALE GENOMIC DNA]</scope>
    <source>
        <strain evidence="14">TISTR 2562</strain>
    </source>
</reference>
<evidence type="ECO:0000256" key="8">
    <source>
        <dbReference type="ARBA" id="ARBA00023239"/>
    </source>
</evidence>
<name>A0ABW5U127_9RHOB</name>
<feature type="binding site" evidence="10">
    <location>
        <position position="388"/>
    </location>
    <ligand>
        <name>(2R)-2-phosphoglycerate</name>
        <dbReference type="ChEBI" id="CHEBI:58289"/>
    </ligand>
</feature>
<protein>
    <recommendedName>
        <fullName evidence="4 10">Enolase</fullName>
        <ecNumber evidence="3 10">4.2.1.11</ecNumber>
    </recommendedName>
    <alternativeName>
        <fullName evidence="10">2-phospho-D-glycerate hydro-lyase</fullName>
    </alternativeName>
    <alternativeName>
        <fullName evidence="10">2-phosphoglycerate dehydratase</fullName>
    </alternativeName>
</protein>
<dbReference type="EMBL" id="JBHUMP010000002">
    <property type="protein sequence ID" value="MFD2738756.1"/>
    <property type="molecule type" value="Genomic_DNA"/>
</dbReference>
<keyword evidence="5 10" id="KW-0964">Secreted</keyword>
<dbReference type="RefSeq" id="WP_386371741.1">
    <property type="nucleotide sequence ID" value="NZ_JBHUMP010000002.1"/>
</dbReference>
<dbReference type="SUPFAM" id="SSF54826">
    <property type="entry name" value="Enolase N-terminal domain-like"/>
    <property type="match status" value="1"/>
</dbReference>
<keyword evidence="10" id="KW-0479">Metal-binding</keyword>
<dbReference type="Pfam" id="PF00113">
    <property type="entry name" value="Enolase_C"/>
    <property type="match status" value="1"/>
</dbReference>
<keyword evidence="14" id="KW-1185">Reference proteome</keyword>
<accession>A0ABW5U127</accession>
<dbReference type="InterPro" id="IPR036849">
    <property type="entry name" value="Enolase-like_C_sf"/>
</dbReference>
<feature type="binding site" evidence="10">
    <location>
        <position position="163"/>
    </location>
    <ligand>
        <name>(2R)-2-phosphoglycerate</name>
        <dbReference type="ChEBI" id="CHEBI:58289"/>
    </ligand>
</feature>
<dbReference type="PIRSF" id="PIRSF001400">
    <property type="entry name" value="Enolase"/>
    <property type="match status" value="1"/>
</dbReference>
<sequence>MSTIIDIHAREILDSRGNPTVEVDVILEDGTMGRAAVPSGASTGAYEAVERRDGDKARYMGKGVLEACASVNGEIAEALVGIEATEQVEIDEIMIELDGTDNKSRLGANAILGVSLAAAKAAADFCAQPLYRYVGGTSARVLPVPMMNIINGGEHADNPIDIQEFMIMPVAAENIRDAVRMGSEVFHTLKKELSAAGMSTGLGDEGGFAPELGSTREALDFILKSIEKAGYKPGEEIHLALDCAATEYYKDGKYVLAGEGKTLSSEENADYLAALCADYPIISIEDGMSEDDWDGWAALTAKLGDRVQLVGDDLFVTNPARLAQGIERKSANSMLVKVNQIGSLTETLKAVDMAHRAGFTNVMSHRSGETEDATIADLAVATNCGQIKTGSLARSDRLAKYNQLIRIEEMLGETAEYAGRSILRR</sequence>
<dbReference type="PANTHER" id="PTHR11902:SF1">
    <property type="entry name" value="ENOLASE"/>
    <property type="match status" value="1"/>
</dbReference>
<dbReference type="PRINTS" id="PR00148">
    <property type="entry name" value="ENOLASE"/>
</dbReference>
<evidence type="ECO:0000256" key="6">
    <source>
        <dbReference type="ARBA" id="ARBA00022842"/>
    </source>
</evidence>
<dbReference type="InterPro" id="IPR020811">
    <property type="entry name" value="Enolase_N"/>
</dbReference>
<evidence type="ECO:0000256" key="9">
    <source>
        <dbReference type="ARBA" id="ARBA00045763"/>
    </source>
</evidence>
<feature type="domain" description="Enolase C-terminal TIM barrel" evidence="11">
    <location>
        <begin position="139"/>
        <end position="425"/>
    </location>
</feature>
<feature type="binding site" evidence="10">
    <location>
        <position position="312"/>
    </location>
    <ligand>
        <name>Mg(2+)</name>
        <dbReference type="ChEBI" id="CHEBI:18420"/>
    </ligand>
</feature>
<comment type="catalytic activity">
    <reaction evidence="10">
        <text>(2R)-2-phosphoglycerate = phosphoenolpyruvate + H2O</text>
        <dbReference type="Rhea" id="RHEA:10164"/>
        <dbReference type="ChEBI" id="CHEBI:15377"/>
        <dbReference type="ChEBI" id="CHEBI:58289"/>
        <dbReference type="ChEBI" id="CHEBI:58702"/>
        <dbReference type="EC" id="4.2.1.11"/>
    </reaction>
</comment>
<dbReference type="Gene3D" id="3.20.20.120">
    <property type="entry name" value="Enolase-like C-terminal domain"/>
    <property type="match status" value="1"/>
</dbReference>
<dbReference type="HAMAP" id="MF_00318">
    <property type="entry name" value="Enolase"/>
    <property type="match status" value="1"/>
</dbReference>
<evidence type="ECO:0000256" key="4">
    <source>
        <dbReference type="ARBA" id="ARBA00017068"/>
    </source>
</evidence>
<comment type="cofactor">
    <cofactor evidence="10">
        <name>Mg(2+)</name>
        <dbReference type="ChEBI" id="CHEBI:18420"/>
    </cofactor>
    <text evidence="10">Binds a second Mg(2+) ion via substrate during catalysis.</text>
</comment>
<evidence type="ECO:0000259" key="12">
    <source>
        <dbReference type="SMART" id="SM01193"/>
    </source>
</evidence>
<feature type="binding site" evidence="10">
    <location>
        <position position="337"/>
    </location>
    <ligand>
        <name>(2R)-2-phosphoglycerate</name>
        <dbReference type="ChEBI" id="CHEBI:58289"/>
    </ligand>
</feature>
<dbReference type="Pfam" id="PF03952">
    <property type="entry name" value="Enolase_N"/>
    <property type="match status" value="1"/>
</dbReference>
<feature type="binding site" evidence="10">
    <location>
        <position position="367"/>
    </location>
    <ligand>
        <name>(2R)-2-phosphoglycerate</name>
        <dbReference type="ChEBI" id="CHEBI:58289"/>
    </ligand>
</feature>
<feature type="binding site" evidence="10">
    <location>
        <position position="242"/>
    </location>
    <ligand>
        <name>Mg(2+)</name>
        <dbReference type="ChEBI" id="CHEBI:18420"/>
    </ligand>
</feature>
<feature type="binding site" evidence="10">
    <location>
        <position position="366"/>
    </location>
    <ligand>
        <name>(2R)-2-phosphoglycerate</name>
        <dbReference type="ChEBI" id="CHEBI:58289"/>
    </ligand>
</feature>
<keyword evidence="8 10" id="KW-0456">Lyase</keyword>
<dbReference type="EC" id="4.2.1.11" evidence="3 10"/>
<dbReference type="PANTHER" id="PTHR11902">
    <property type="entry name" value="ENOLASE"/>
    <property type="match status" value="1"/>
</dbReference>
<evidence type="ECO:0000256" key="7">
    <source>
        <dbReference type="ARBA" id="ARBA00023152"/>
    </source>
</evidence>
<keyword evidence="7 10" id="KW-0324">Glycolysis</keyword>